<dbReference type="SUPFAM" id="SSF53335">
    <property type="entry name" value="S-adenosyl-L-methionine-dependent methyltransferases"/>
    <property type="match status" value="1"/>
</dbReference>
<dbReference type="EMBL" id="MU864485">
    <property type="protein sequence ID" value="KAK4184509.1"/>
    <property type="molecule type" value="Genomic_DNA"/>
</dbReference>
<dbReference type="Pfam" id="PF13489">
    <property type="entry name" value="Methyltransf_23"/>
    <property type="match status" value="1"/>
</dbReference>
<feature type="compositionally biased region" description="Basic and acidic residues" evidence="1">
    <location>
        <begin position="1"/>
        <end position="20"/>
    </location>
</feature>
<name>A0AAN7AFB1_9PEZI</name>
<evidence type="ECO:0000313" key="2">
    <source>
        <dbReference type="EMBL" id="KAK4184509.1"/>
    </source>
</evidence>
<sequence>MEDFVKHTKDQDDNKSEKARLSGQHEVLVDAMGGISKAVVAPLDTSKSGLRILDSGTADGRWILDLDNFLSPFGVKHTYVGTDIDSNLYPSSPPSNISFQNQSIREPFPEEWNGTFDLVHQRLVMAAAPPSTILSVVERLMGLLKPGGWLQLMEADTTGSSEEIAGNGPALKEFLRYPPLLSQAGGMGPNLARDLADTLKKVGMKNVGEEKVPSMHGAKNQNPKLKEKSIDSLCGAVPPLMMGVKMMLPHEYDEGKAGTLQARLRKELETQGGQTNILVVWGQKM</sequence>
<gene>
    <name evidence="2" type="ORF">QBC35DRAFT_391476</name>
</gene>
<reference evidence="2" key="2">
    <citation type="submission" date="2023-05" db="EMBL/GenBank/DDBJ databases">
        <authorList>
            <consortium name="Lawrence Berkeley National Laboratory"/>
            <person name="Steindorff A."/>
            <person name="Hensen N."/>
            <person name="Bonometti L."/>
            <person name="Westerberg I."/>
            <person name="Brannstrom I.O."/>
            <person name="Guillou S."/>
            <person name="Cros-Aarteil S."/>
            <person name="Calhoun S."/>
            <person name="Haridas S."/>
            <person name="Kuo A."/>
            <person name="Mondo S."/>
            <person name="Pangilinan J."/>
            <person name="Riley R."/>
            <person name="Labutti K."/>
            <person name="Andreopoulos B."/>
            <person name="Lipzen A."/>
            <person name="Chen C."/>
            <person name="Yanf M."/>
            <person name="Daum C."/>
            <person name="Ng V."/>
            <person name="Clum A."/>
            <person name="Ohm R."/>
            <person name="Martin F."/>
            <person name="Silar P."/>
            <person name="Natvig D."/>
            <person name="Lalanne C."/>
            <person name="Gautier V."/>
            <person name="Ament-Velasquez S.L."/>
            <person name="Kruys A."/>
            <person name="Hutchinson M.I."/>
            <person name="Powell A.J."/>
            <person name="Barry K."/>
            <person name="Miller A.N."/>
            <person name="Grigoriev I.V."/>
            <person name="Debuchy R."/>
            <person name="Gladieux P."/>
            <person name="Thoren M.H."/>
            <person name="Johannesson H."/>
        </authorList>
    </citation>
    <scope>NUCLEOTIDE SEQUENCE</scope>
    <source>
        <strain evidence="2">PSN309</strain>
    </source>
</reference>
<reference evidence="2" key="1">
    <citation type="journal article" date="2023" name="Mol. Phylogenet. Evol.">
        <title>Genome-scale phylogeny and comparative genomics of the fungal order Sordariales.</title>
        <authorList>
            <person name="Hensen N."/>
            <person name="Bonometti L."/>
            <person name="Westerberg I."/>
            <person name="Brannstrom I.O."/>
            <person name="Guillou S."/>
            <person name="Cros-Aarteil S."/>
            <person name="Calhoun S."/>
            <person name="Haridas S."/>
            <person name="Kuo A."/>
            <person name="Mondo S."/>
            <person name="Pangilinan J."/>
            <person name="Riley R."/>
            <person name="LaButti K."/>
            <person name="Andreopoulos B."/>
            <person name="Lipzen A."/>
            <person name="Chen C."/>
            <person name="Yan M."/>
            <person name="Daum C."/>
            <person name="Ng V."/>
            <person name="Clum A."/>
            <person name="Steindorff A."/>
            <person name="Ohm R.A."/>
            <person name="Martin F."/>
            <person name="Silar P."/>
            <person name="Natvig D.O."/>
            <person name="Lalanne C."/>
            <person name="Gautier V."/>
            <person name="Ament-Velasquez S.L."/>
            <person name="Kruys A."/>
            <person name="Hutchinson M.I."/>
            <person name="Powell A.J."/>
            <person name="Barry K."/>
            <person name="Miller A.N."/>
            <person name="Grigoriev I.V."/>
            <person name="Debuchy R."/>
            <person name="Gladieux P."/>
            <person name="Hiltunen Thoren M."/>
            <person name="Johannesson H."/>
        </authorList>
    </citation>
    <scope>NUCLEOTIDE SEQUENCE</scope>
    <source>
        <strain evidence="2">PSN309</strain>
    </source>
</reference>
<dbReference type="Proteomes" id="UP001302126">
    <property type="component" value="Unassembled WGS sequence"/>
</dbReference>
<evidence type="ECO:0000256" key="1">
    <source>
        <dbReference type="SAM" id="MobiDB-lite"/>
    </source>
</evidence>
<organism evidence="2 3">
    <name type="scientific">Podospora australis</name>
    <dbReference type="NCBI Taxonomy" id="1536484"/>
    <lineage>
        <taxon>Eukaryota</taxon>
        <taxon>Fungi</taxon>
        <taxon>Dikarya</taxon>
        <taxon>Ascomycota</taxon>
        <taxon>Pezizomycotina</taxon>
        <taxon>Sordariomycetes</taxon>
        <taxon>Sordariomycetidae</taxon>
        <taxon>Sordariales</taxon>
        <taxon>Podosporaceae</taxon>
        <taxon>Podospora</taxon>
    </lineage>
</organism>
<accession>A0AAN7AFB1</accession>
<dbReference type="Gene3D" id="3.40.50.150">
    <property type="entry name" value="Vaccinia Virus protein VP39"/>
    <property type="match status" value="1"/>
</dbReference>
<comment type="caution">
    <text evidence="2">The sequence shown here is derived from an EMBL/GenBank/DDBJ whole genome shotgun (WGS) entry which is preliminary data.</text>
</comment>
<keyword evidence="3" id="KW-1185">Reference proteome</keyword>
<proteinExistence type="predicted"/>
<feature type="region of interest" description="Disordered" evidence="1">
    <location>
        <begin position="207"/>
        <end position="227"/>
    </location>
</feature>
<evidence type="ECO:0008006" key="4">
    <source>
        <dbReference type="Google" id="ProtNLM"/>
    </source>
</evidence>
<protein>
    <recommendedName>
        <fullName evidence="4">Methyltransferase</fullName>
    </recommendedName>
</protein>
<dbReference type="AlphaFoldDB" id="A0AAN7AFB1"/>
<evidence type="ECO:0000313" key="3">
    <source>
        <dbReference type="Proteomes" id="UP001302126"/>
    </source>
</evidence>
<dbReference type="InterPro" id="IPR029063">
    <property type="entry name" value="SAM-dependent_MTases_sf"/>
</dbReference>
<feature type="region of interest" description="Disordered" evidence="1">
    <location>
        <begin position="1"/>
        <end position="21"/>
    </location>
</feature>